<evidence type="ECO:0000313" key="2">
    <source>
        <dbReference type="EMBL" id="MFB9783036.1"/>
    </source>
</evidence>
<dbReference type="Gene3D" id="3.40.630.30">
    <property type="match status" value="1"/>
</dbReference>
<comment type="caution">
    <text evidence="2">The sequence shown here is derived from an EMBL/GenBank/DDBJ whole genome shotgun (WGS) entry which is preliminary data.</text>
</comment>
<dbReference type="EMBL" id="JBHMAS010000064">
    <property type="protein sequence ID" value="MFB9783036.1"/>
    <property type="molecule type" value="Genomic_DNA"/>
</dbReference>
<dbReference type="InterPro" id="IPR016181">
    <property type="entry name" value="Acyl_CoA_acyltransferase"/>
</dbReference>
<dbReference type="RefSeq" id="WP_378375806.1">
    <property type="nucleotide sequence ID" value="NZ_JBHMAS010000064.1"/>
</dbReference>
<dbReference type="SUPFAM" id="SSF55729">
    <property type="entry name" value="Acyl-CoA N-acyltransferases (Nat)"/>
    <property type="match status" value="1"/>
</dbReference>
<dbReference type="InterPro" id="IPR000182">
    <property type="entry name" value="GNAT_dom"/>
</dbReference>
<gene>
    <name evidence="2" type="ORF">ACFFQ6_25355</name>
</gene>
<evidence type="ECO:0000313" key="3">
    <source>
        <dbReference type="Proteomes" id="UP001589587"/>
    </source>
</evidence>
<accession>A0ABV5XKV1</accession>
<dbReference type="PROSITE" id="PS51186">
    <property type="entry name" value="GNAT"/>
    <property type="match status" value="1"/>
</dbReference>
<sequence>MVLIRPATRAELEEPVGFAVNDPVGFIDPDSLREEVTAGRLRPEWSWFAVDGSRIVARALWWGREDSEHPLALDFLHVLADVPDRAALAAELMSRAHSEFHAKPEYVLVVPTAGQDADSAVADAVCWRREAAQAAGLTEISERLRFEWTPAAGVPAPSERLIFRPASDEEFLAVFQRVAIGSLDIATQRGIAATDIVSQARDDLEFYRSWWRLAETVDGTLVGFAIPSATPYHRNVGYLGVVPELRGCRYVDDILCEITRVHAADGANCITATTDVSNTPMAAAFKRANYQVTEVRMVFEAPAG</sequence>
<proteinExistence type="predicted"/>
<reference evidence="2 3" key="1">
    <citation type="submission" date="2024-09" db="EMBL/GenBank/DDBJ databases">
        <authorList>
            <person name="Sun Q."/>
            <person name="Mori K."/>
        </authorList>
    </citation>
    <scope>NUCLEOTIDE SEQUENCE [LARGE SCALE GENOMIC DNA]</scope>
    <source>
        <strain evidence="2 3">JCM 11411</strain>
    </source>
</reference>
<keyword evidence="3" id="KW-1185">Reference proteome</keyword>
<protein>
    <submittedName>
        <fullName evidence="2">GNAT family N-acetyltransferase</fullName>
    </submittedName>
</protein>
<name>A0ABV5XKV1_9NOCA</name>
<feature type="domain" description="N-acetyltransferase" evidence="1">
    <location>
        <begin position="161"/>
        <end position="304"/>
    </location>
</feature>
<dbReference type="Proteomes" id="UP001589587">
    <property type="component" value="Unassembled WGS sequence"/>
</dbReference>
<evidence type="ECO:0000259" key="1">
    <source>
        <dbReference type="PROSITE" id="PS51186"/>
    </source>
</evidence>
<organism evidence="2 3">
    <name type="scientific">Rhodococcus baikonurensis</name>
    <dbReference type="NCBI Taxonomy" id="172041"/>
    <lineage>
        <taxon>Bacteria</taxon>
        <taxon>Bacillati</taxon>
        <taxon>Actinomycetota</taxon>
        <taxon>Actinomycetes</taxon>
        <taxon>Mycobacteriales</taxon>
        <taxon>Nocardiaceae</taxon>
        <taxon>Rhodococcus</taxon>
        <taxon>Rhodococcus erythropolis group</taxon>
    </lineage>
</organism>